<comment type="cofactor">
    <cofactor evidence="5">
        <name>Co(2+)</name>
        <dbReference type="ChEBI" id="CHEBI:48828"/>
    </cofactor>
    <cofactor evidence="5">
        <name>Zn(2+)</name>
        <dbReference type="ChEBI" id="CHEBI:29105"/>
    </cofactor>
    <cofactor evidence="5">
        <name>Mn(2+)</name>
        <dbReference type="ChEBI" id="CHEBI:29035"/>
    </cofactor>
    <cofactor evidence="5">
        <name>Fe(2+)</name>
        <dbReference type="ChEBI" id="CHEBI:29033"/>
    </cofactor>
    <text evidence="5">Binds 2 divalent metal cations per subunit. Has a high-affinity and a low affinity metal-binding site. The true nature of the physiological cofactor is under debate. The enzyme is active with cobalt, zinc, manganese or divalent iron ions. Most likely, methionine aminopeptidases function as mononuclear Fe(2+)-metalloproteases under physiological conditions, and the catalytically relevant metal-binding site has been assigned to the histidine-containing high-affinity site.</text>
</comment>
<dbReference type="Gene3D" id="3.90.230.10">
    <property type="entry name" value="Creatinase/methionine aminopeptidase superfamily"/>
    <property type="match status" value="1"/>
</dbReference>
<feature type="binding site" evidence="5">
    <location>
        <position position="336"/>
    </location>
    <ligand>
        <name>a divalent metal cation</name>
        <dbReference type="ChEBI" id="CHEBI:60240"/>
        <label>1</label>
    </ligand>
</feature>
<keyword evidence="3 5" id="KW-0479">Metal-binding</keyword>
<dbReference type="PANTHER" id="PTHR43330">
    <property type="entry name" value="METHIONINE AMINOPEPTIDASE"/>
    <property type="match status" value="1"/>
</dbReference>
<name>A0ABR3G183_9AGAR</name>
<keyword evidence="9" id="KW-1185">Reference proteome</keyword>
<evidence type="ECO:0000256" key="6">
    <source>
        <dbReference type="RuleBase" id="RU003653"/>
    </source>
</evidence>
<evidence type="ECO:0000256" key="1">
    <source>
        <dbReference type="ARBA" id="ARBA00022438"/>
    </source>
</evidence>
<evidence type="ECO:0000256" key="5">
    <source>
        <dbReference type="HAMAP-Rule" id="MF_03174"/>
    </source>
</evidence>
<dbReference type="InterPro" id="IPR001714">
    <property type="entry name" value="Pept_M24_MAP"/>
</dbReference>
<dbReference type="SUPFAM" id="SSF55920">
    <property type="entry name" value="Creatinase/aminopeptidase"/>
    <property type="match status" value="1"/>
</dbReference>
<accession>A0ABR3G183</accession>
<dbReference type="CDD" id="cd01086">
    <property type="entry name" value="MetAP1"/>
    <property type="match status" value="1"/>
</dbReference>
<evidence type="ECO:0000256" key="3">
    <source>
        <dbReference type="ARBA" id="ARBA00022723"/>
    </source>
</evidence>
<feature type="binding site" evidence="5">
    <location>
        <position position="177"/>
    </location>
    <ligand>
        <name>substrate</name>
    </ligand>
</feature>
<protein>
    <recommendedName>
        <fullName evidence="6">Methionine aminopeptidase</fullName>
        <ecNumber evidence="6">3.4.11.18</ecNumber>
    </recommendedName>
</protein>
<feature type="binding site" evidence="5">
    <location>
        <position position="304"/>
    </location>
    <ligand>
        <name>a divalent metal cation</name>
        <dbReference type="ChEBI" id="CHEBI:60240"/>
        <label>2</label>
        <note>catalytic</note>
    </ligand>
</feature>
<evidence type="ECO:0000256" key="4">
    <source>
        <dbReference type="ARBA" id="ARBA00022801"/>
    </source>
</evidence>
<evidence type="ECO:0000256" key="2">
    <source>
        <dbReference type="ARBA" id="ARBA00022670"/>
    </source>
</evidence>
<dbReference type="Proteomes" id="UP001465976">
    <property type="component" value="Unassembled WGS sequence"/>
</dbReference>
<dbReference type="InterPro" id="IPR002467">
    <property type="entry name" value="Pept_M24A_MAP1"/>
</dbReference>
<keyword evidence="4 5" id="KW-0378">Hydrolase</keyword>
<keyword evidence="2 5" id="KW-0645">Protease</keyword>
<dbReference type="EC" id="3.4.11.18" evidence="6"/>
<feature type="binding site" evidence="5">
    <location>
        <position position="279"/>
    </location>
    <ligand>
        <name>substrate</name>
    </ligand>
</feature>
<feature type="binding site" evidence="5">
    <location>
        <position position="336"/>
    </location>
    <ligand>
        <name>a divalent metal cation</name>
        <dbReference type="ChEBI" id="CHEBI:60240"/>
        <label>2</label>
        <note>catalytic</note>
    </ligand>
</feature>
<dbReference type="Pfam" id="PF00557">
    <property type="entry name" value="Peptidase_M24"/>
    <property type="match status" value="1"/>
</dbReference>
<feature type="domain" description="Peptidase M24" evidence="7">
    <location>
        <begin position="111"/>
        <end position="343"/>
    </location>
</feature>
<sequence>MPLSQLSRGLAQRIASSLKTKPLRHFESAPRIARRHLTATRHTSHEAEEEDAYNFGAYSVILPEEPFVFGVSHLIHRPVPNSIKKPPYAVSGHGSSGNQERTIHLGGVEEEKLRRSARLARDVREFSGSLVKVGVTTNEIDEAIHKFIISSGAYPSPLHYKGFPRSCCTSVNNIIVHGIPDERPLEDGDIVNIDITVYLDGYHGDTSQTWLVGDVDEPGRVLCEITTKALQVGIDACGPGRPFNAIGRAIHNFVKKPYRDMDFCISQQFSGHGIGAEFHYPPWIWHHLNDEPGFMRPGHCFTIEPIIIQGTDPSGWLFPDGWTASTENCARAAQAEHMVLITETGVDVLTR</sequence>
<gene>
    <name evidence="8" type="ORF">V5O48_000529</name>
</gene>
<dbReference type="InterPro" id="IPR000994">
    <property type="entry name" value="Pept_M24"/>
</dbReference>
<comment type="similarity">
    <text evidence="5">Belongs to the peptidase M24A family. Methionine aminopeptidase type 1 subfamily.</text>
</comment>
<dbReference type="PROSITE" id="PS00680">
    <property type="entry name" value="MAP_1"/>
    <property type="match status" value="1"/>
</dbReference>
<comment type="function">
    <text evidence="6">Cotranslationally removes the N-terminal methionine from nascent proteins. The N-terminal methionine is often cleaved when the second residue in the primary sequence is small and uncharged (Met-Ala-, Cys, Gly, Pro, Ser, Thr, or Val).</text>
</comment>
<evidence type="ECO:0000313" key="8">
    <source>
        <dbReference type="EMBL" id="KAL0581486.1"/>
    </source>
</evidence>
<dbReference type="PRINTS" id="PR00599">
    <property type="entry name" value="MAPEPTIDASE"/>
</dbReference>
<feature type="binding site" evidence="5">
    <location>
        <position position="272"/>
    </location>
    <ligand>
        <name>a divalent metal cation</name>
        <dbReference type="ChEBI" id="CHEBI:60240"/>
        <label>2</label>
        <note>catalytic</note>
    </ligand>
</feature>
<dbReference type="PANTHER" id="PTHR43330:SF8">
    <property type="entry name" value="METHIONINE AMINOPEPTIDASE 1D, MITOCHONDRIAL"/>
    <property type="match status" value="1"/>
</dbReference>
<reference evidence="8 9" key="1">
    <citation type="submission" date="2024-02" db="EMBL/GenBank/DDBJ databases">
        <title>A draft genome for the cacao thread blight pathogen Marasmius crinis-equi.</title>
        <authorList>
            <person name="Cohen S.P."/>
            <person name="Baruah I.K."/>
            <person name="Amoako-Attah I."/>
            <person name="Bukari Y."/>
            <person name="Meinhardt L.W."/>
            <person name="Bailey B.A."/>
        </authorList>
    </citation>
    <scope>NUCLEOTIDE SEQUENCE [LARGE SCALE GENOMIC DNA]</scope>
    <source>
        <strain evidence="8 9">GH-76</strain>
    </source>
</reference>
<comment type="caution">
    <text evidence="8">The sequence shown here is derived from an EMBL/GenBank/DDBJ whole genome shotgun (WGS) entry which is preliminary data.</text>
</comment>
<dbReference type="InterPro" id="IPR036005">
    <property type="entry name" value="Creatinase/aminopeptidase-like"/>
</dbReference>
<comment type="catalytic activity">
    <reaction evidence="5 6">
        <text>Release of N-terminal amino acids, preferentially methionine, from peptides and arylamides.</text>
        <dbReference type="EC" id="3.4.11.18"/>
    </reaction>
</comment>
<organism evidence="8 9">
    <name type="scientific">Marasmius crinis-equi</name>
    <dbReference type="NCBI Taxonomy" id="585013"/>
    <lineage>
        <taxon>Eukaryota</taxon>
        <taxon>Fungi</taxon>
        <taxon>Dikarya</taxon>
        <taxon>Basidiomycota</taxon>
        <taxon>Agaricomycotina</taxon>
        <taxon>Agaricomycetes</taxon>
        <taxon>Agaricomycetidae</taxon>
        <taxon>Agaricales</taxon>
        <taxon>Marasmiineae</taxon>
        <taxon>Marasmiaceae</taxon>
        <taxon>Marasmius</taxon>
    </lineage>
</organism>
<feature type="binding site" evidence="5">
    <location>
        <position position="205"/>
    </location>
    <ligand>
        <name>a divalent metal cation</name>
        <dbReference type="ChEBI" id="CHEBI:60240"/>
        <label>1</label>
    </ligand>
</feature>
<dbReference type="EMBL" id="JBAHYK010000009">
    <property type="protein sequence ID" value="KAL0581486.1"/>
    <property type="molecule type" value="Genomic_DNA"/>
</dbReference>
<evidence type="ECO:0000313" key="9">
    <source>
        <dbReference type="Proteomes" id="UP001465976"/>
    </source>
</evidence>
<feature type="binding site" evidence="5">
    <location>
        <position position="194"/>
    </location>
    <ligand>
        <name>a divalent metal cation</name>
        <dbReference type="ChEBI" id="CHEBI:60240"/>
        <label>1</label>
    </ligand>
</feature>
<evidence type="ECO:0000259" key="7">
    <source>
        <dbReference type="Pfam" id="PF00557"/>
    </source>
</evidence>
<dbReference type="HAMAP" id="MF_01974">
    <property type="entry name" value="MetAP_1"/>
    <property type="match status" value="1"/>
</dbReference>
<proteinExistence type="inferred from homology"/>
<dbReference type="NCBIfam" id="TIGR00500">
    <property type="entry name" value="met_pdase_I"/>
    <property type="match status" value="1"/>
</dbReference>
<feature type="binding site" evidence="5">
    <location>
        <position position="205"/>
    </location>
    <ligand>
        <name>a divalent metal cation</name>
        <dbReference type="ChEBI" id="CHEBI:60240"/>
        <label>2</label>
        <note>catalytic</note>
    </ligand>
</feature>
<keyword evidence="1 5" id="KW-0031">Aminopeptidase</keyword>